<organism evidence="2 3">
    <name type="scientific">Macrostomum lignano</name>
    <dbReference type="NCBI Taxonomy" id="282301"/>
    <lineage>
        <taxon>Eukaryota</taxon>
        <taxon>Metazoa</taxon>
        <taxon>Spiralia</taxon>
        <taxon>Lophotrochozoa</taxon>
        <taxon>Platyhelminthes</taxon>
        <taxon>Rhabditophora</taxon>
        <taxon>Macrostomorpha</taxon>
        <taxon>Macrostomida</taxon>
        <taxon>Macrostomidae</taxon>
        <taxon>Macrostomum</taxon>
    </lineage>
</organism>
<evidence type="ECO:0000313" key="2">
    <source>
        <dbReference type="Proteomes" id="UP000095280"/>
    </source>
</evidence>
<keyword evidence="2" id="KW-1185">Reference proteome</keyword>
<evidence type="ECO:0000256" key="1">
    <source>
        <dbReference type="SAM" id="MobiDB-lite"/>
    </source>
</evidence>
<dbReference type="Proteomes" id="UP000095280">
    <property type="component" value="Unplaced"/>
</dbReference>
<feature type="region of interest" description="Disordered" evidence="1">
    <location>
        <begin position="18"/>
        <end position="41"/>
    </location>
</feature>
<name>A0A1I8FAB5_9PLAT</name>
<protein>
    <submittedName>
        <fullName evidence="3">Secreted protein</fullName>
    </submittedName>
</protein>
<feature type="compositionally biased region" description="Low complexity" evidence="1">
    <location>
        <begin position="20"/>
        <end position="29"/>
    </location>
</feature>
<dbReference type="WBParaSite" id="maker-unitig_26851-snap-gene-0.3-mRNA-1">
    <property type="protein sequence ID" value="maker-unitig_26851-snap-gene-0.3-mRNA-1"/>
    <property type="gene ID" value="maker-unitig_26851-snap-gene-0.3"/>
</dbReference>
<proteinExistence type="predicted"/>
<sequence>LTFSGGFSFLQVHRYDAECPSGRPGSSPSARNAEASMKQILQQQRPATAEGCIMLQMRATAFNSFVLLPLLLLLSRGGSACKRAAALPLPVELRPESIGTSSVQAAAATFRGKSGATRDRGRCRAHGSRNCGGQERLTPAKRFYHDPIRSSRSGQVGLRRPGRSSAGQHQAKKAKYLAGGDAGRSARSCGLSRGGVIMENVG</sequence>
<reference evidence="3" key="1">
    <citation type="submission" date="2016-11" db="UniProtKB">
        <authorList>
            <consortium name="WormBaseParasite"/>
        </authorList>
    </citation>
    <scope>IDENTIFICATION</scope>
</reference>
<feature type="region of interest" description="Disordered" evidence="1">
    <location>
        <begin position="106"/>
        <end position="186"/>
    </location>
</feature>
<evidence type="ECO:0000313" key="3">
    <source>
        <dbReference type="WBParaSite" id="maker-unitig_26851-snap-gene-0.3-mRNA-1"/>
    </source>
</evidence>
<accession>A0A1I8FAB5</accession>
<dbReference type="AlphaFoldDB" id="A0A1I8FAB5"/>